<dbReference type="RefSeq" id="WP_168571140.1">
    <property type="nucleotide sequence ID" value="NZ_CP051167.1"/>
</dbReference>
<evidence type="ECO:0000313" key="2">
    <source>
        <dbReference type="Proteomes" id="UP000500857"/>
    </source>
</evidence>
<proteinExistence type="predicted"/>
<gene>
    <name evidence="1" type="ORF">HCG48_22285</name>
</gene>
<organism evidence="1 2">
    <name type="scientific">Oxynema aestuarii AP17</name>
    <dbReference type="NCBI Taxonomy" id="2064643"/>
    <lineage>
        <taxon>Bacteria</taxon>
        <taxon>Bacillati</taxon>
        <taxon>Cyanobacteriota</taxon>
        <taxon>Cyanophyceae</taxon>
        <taxon>Oscillatoriophycideae</taxon>
        <taxon>Oscillatoriales</taxon>
        <taxon>Oscillatoriaceae</taxon>
        <taxon>Oxynema</taxon>
        <taxon>Oxynema aestuarii</taxon>
    </lineage>
</organism>
<reference evidence="1 2" key="1">
    <citation type="submission" date="2020-04" db="EMBL/GenBank/DDBJ databases">
        <authorList>
            <person name="Basu S."/>
            <person name="Maruthanayagam V."/>
            <person name="Chakraborty S."/>
            <person name="Pramanik A."/>
            <person name="Mukherjee J."/>
            <person name="Brink B."/>
        </authorList>
    </citation>
    <scope>NUCLEOTIDE SEQUENCE [LARGE SCALE GENOMIC DNA]</scope>
    <source>
        <strain evidence="1 2">AP17</strain>
    </source>
</reference>
<dbReference type="EMBL" id="CP051167">
    <property type="protein sequence ID" value="QIZ72993.1"/>
    <property type="molecule type" value="Genomic_DNA"/>
</dbReference>
<name>A0A6H1U4N2_9CYAN</name>
<dbReference type="Proteomes" id="UP000500857">
    <property type="component" value="Chromosome"/>
</dbReference>
<accession>A0A6H1U4N2</accession>
<evidence type="ECO:0000313" key="1">
    <source>
        <dbReference type="EMBL" id="QIZ72993.1"/>
    </source>
</evidence>
<sequence length="50" mass="5845">MMTGRECITSRRARRRGFEFLKHCAIVLGANRERYFKAAERSAGFAFMMI</sequence>
<protein>
    <submittedName>
        <fullName evidence="1">Uncharacterized protein</fullName>
    </submittedName>
</protein>
<dbReference type="AlphaFoldDB" id="A0A6H1U4N2"/>
<keyword evidence="2" id="KW-1185">Reference proteome</keyword>
<dbReference type="KEGG" id="oxy:HCG48_22285"/>